<organism evidence="1 2">
    <name type="scientific">Clunio marinus</name>
    <dbReference type="NCBI Taxonomy" id="568069"/>
    <lineage>
        <taxon>Eukaryota</taxon>
        <taxon>Metazoa</taxon>
        <taxon>Ecdysozoa</taxon>
        <taxon>Arthropoda</taxon>
        <taxon>Hexapoda</taxon>
        <taxon>Insecta</taxon>
        <taxon>Pterygota</taxon>
        <taxon>Neoptera</taxon>
        <taxon>Endopterygota</taxon>
        <taxon>Diptera</taxon>
        <taxon>Nematocera</taxon>
        <taxon>Chironomoidea</taxon>
        <taxon>Chironomidae</taxon>
        <taxon>Clunio</taxon>
    </lineage>
</organism>
<dbReference type="AlphaFoldDB" id="A0A1J1IZ07"/>
<name>A0A1J1IZ07_9DIPT</name>
<evidence type="ECO:0000313" key="2">
    <source>
        <dbReference type="Proteomes" id="UP000183832"/>
    </source>
</evidence>
<sequence>MNSVYRHLLALNFTNNLTRFIQKANQSASMHFPAISYFARVTQPQMHSWNCINQDRKKIRNVRGCVPPENEDKKIFNQESEMKLIDKNFELIENLKKC</sequence>
<keyword evidence="2" id="KW-1185">Reference proteome</keyword>
<proteinExistence type="predicted"/>
<reference evidence="1 2" key="1">
    <citation type="submission" date="2015-04" db="EMBL/GenBank/DDBJ databases">
        <authorList>
            <person name="Syromyatnikov M.Y."/>
            <person name="Popov V.N."/>
        </authorList>
    </citation>
    <scope>NUCLEOTIDE SEQUENCE [LARGE SCALE GENOMIC DNA]</scope>
</reference>
<protein>
    <submittedName>
        <fullName evidence="1">CLUMA_CG018354, isoform A</fullName>
    </submittedName>
</protein>
<gene>
    <name evidence="1" type="ORF">CLUMA_CG018354</name>
</gene>
<dbReference type="EMBL" id="CVRI01000064">
    <property type="protein sequence ID" value="CRL05445.1"/>
    <property type="molecule type" value="Genomic_DNA"/>
</dbReference>
<accession>A0A1J1IZ07</accession>
<dbReference type="Proteomes" id="UP000183832">
    <property type="component" value="Unassembled WGS sequence"/>
</dbReference>
<evidence type="ECO:0000313" key="1">
    <source>
        <dbReference type="EMBL" id="CRL05445.1"/>
    </source>
</evidence>